<name>A0A3D8QAS0_9HELO</name>
<feature type="transmembrane region" description="Helical" evidence="1">
    <location>
        <begin position="160"/>
        <end position="182"/>
    </location>
</feature>
<dbReference type="OrthoDB" id="3553625at2759"/>
<organism evidence="2 3">
    <name type="scientific">Coleophoma cylindrospora</name>
    <dbReference type="NCBI Taxonomy" id="1849047"/>
    <lineage>
        <taxon>Eukaryota</taxon>
        <taxon>Fungi</taxon>
        <taxon>Dikarya</taxon>
        <taxon>Ascomycota</taxon>
        <taxon>Pezizomycotina</taxon>
        <taxon>Leotiomycetes</taxon>
        <taxon>Helotiales</taxon>
        <taxon>Dermateaceae</taxon>
        <taxon>Coleophoma</taxon>
    </lineage>
</organism>
<reference evidence="2 3" key="1">
    <citation type="journal article" date="2018" name="IMA Fungus">
        <title>IMA Genome-F 9: Draft genome sequence of Annulohypoxylon stygium, Aspergillus mulundensis, Berkeleyomyces basicola (syn. Thielaviopsis basicola), Ceratocystis smalleyi, two Cercospora beticola strains, Coleophoma cylindrospora, Fusarium fracticaudum, Phialophora cf. hyalina, and Morchella septimelata.</title>
        <authorList>
            <person name="Wingfield B.D."/>
            <person name="Bills G.F."/>
            <person name="Dong Y."/>
            <person name="Huang W."/>
            <person name="Nel W.J."/>
            <person name="Swalarsk-Parry B.S."/>
            <person name="Vaghefi N."/>
            <person name="Wilken P.M."/>
            <person name="An Z."/>
            <person name="de Beer Z.W."/>
            <person name="De Vos L."/>
            <person name="Chen L."/>
            <person name="Duong T.A."/>
            <person name="Gao Y."/>
            <person name="Hammerbacher A."/>
            <person name="Kikkert J.R."/>
            <person name="Li Y."/>
            <person name="Li H."/>
            <person name="Li K."/>
            <person name="Li Q."/>
            <person name="Liu X."/>
            <person name="Ma X."/>
            <person name="Naidoo K."/>
            <person name="Pethybridge S.J."/>
            <person name="Sun J."/>
            <person name="Steenkamp E.T."/>
            <person name="van der Nest M.A."/>
            <person name="van Wyk S."/>
            <person name="Wingfield M.J."/>
            <person name="Xiong C."/>
            <person name="Yue Q."/>
            <person name="Zhang X."/>
        </authorList>
    </citation>
    <scope>NUCLEOTIDE SEQUENCE [LARGE SCALE GENOMIC DNA]</scope>
    <source>
        <strain evidence="2 3">BP6252</strain>
    </source>
</reference>
<evidence type="ECO:0000313" key="2">
    <source>
        <dbReference type="EMBL" id="RDW58740.1"/>
    </source>
</evidence>
<evidence type="ECO:0000313" key="3">
    <source>
        <dbReference type="Proteomes" id="UP000256645"/>
    </source>
</evidence>
<sequence length="432" mass="48202">MDRFLYAVNYAPIALFAESRRVQQALVSTIMTNNNISPALTGCIKDAGWLWELNASDILGQPEDTVPFVVSSVRHGNSFPLANKAMLTWLELIGAKHPVSSRAVTGGARETTVNVSFISPAVTSTANRRWDRLLCMAISTFVTGSTCLLCLLPAVNGYWIGTGLIACVSLSQLLLAVLRQLISPVFANMKALDSDQRLRVPGGAALDVHVIATNWNSSKLDVLCGYSSQVHSFTNLPVRVNRPVLLRWSARVLALVLTTQAALLACLTNINPEEKWSSLLWLGTYIVLYLVARIMNYLHNPRLYTMQPGTEGSSQSFTFSGRIAALIFIAMLPVSHRANRWSWWDGFMPNNERRQELQRQLESSNSFNNPADLEWDQSPQQVEQENIPLITKEMIKETTTAYNRPAFKSRLLSYKESMGFSTNYRGPLKEEV</sequence>
<dbReference type="AlphaFoldDB" id="A0A3D8QAS0"/>
<protein>
    <submittedName>
        <fullName evidence="2">Uncharacterized protein</fullName>
    </submittedName>
</protein>
<dbReference type="Proteomes" id="UP000256645">
    <property type="component" value="Unassembled WGS sequence"/>
</dbReference>
<keyword evidence="1" id="KW-0812">Transmembrane</keyword>
<feature type="transmembrane region" description="Helical" evidence="1">
    <location>
        <begin position="276"/>
        <end position="295"/>
    </location>
</feature>
<feature type="transmembrane region" description="Helical" evidence="1">
    <location>
        <begin position="252"/>
        <end position="270"/>
    </location>
</feature>
<keyword evidence="1" id="KW-0472">Membrane</keyword>
<keyword evidence="1" id="KW-1133">Transmembrane helix</keyword>
<keyword evidence="3" id="KW-1185">Reference proteome</keyword>
<gene>
    <name evidence="2" type="ORF">BP6252_13216</name>
</gene>
<evidence type="ECO:0000256" key="1">
    <source>
        <dbReference type="SAM" id="Phobius"/>
    </source>
</evidence>
<dbReference type="EMBL" id="PDLM01000017">
    <property type="protein sequence ID" value="RDW58740.1"/>
    <property type="molecule type" value="Genomic_DNA"/>
</dbReference>
<proteinExistence type="predicted"/>
<accession>A0A3D8QAS0</accession>
<feature type="transmembrane region" description="Helical" evidence="1">
    <location>
        <begin position="133"/>
        <end position="154"/>
    </location>
</feature>
<comment type="caution">
    <text evidence="2">The sequence shown here is derived from an EMBL/GenBank/DDBJ whole genome shotgun (WGS) entry which is preliminary data.</text>
</comment>